<dbReference type="EMBL" id="JAPFFM010000015">
    <property type="protein sequence ID" value="KAJ6709979.1"/>
    <property type="molecule type" value="Genomic_DNA"/>
</dbReference>
<dbReference type="AlphaFoldDB" id="A0A9Q0YTK8"/>
<organism evidence="1 2">
    <name type="scientific">Salix koriyanagi</name>
    <dbReference type="NCBI Taxonomy" id="2511006"/>
    <lineage>
        <taxon>Eukaryota</taxon>
        <taxon>Viridiplantae</taxon>
        <taxon>Streptophyta</taxon>
        <taxon>Embryophyta</taxon>
        <taxon>Tracheophyta</taxon>
        <taxon>Spermatophyta</taxon>
        <taxon>Magnoliopsida</taxon>
        <taxon>eudicotyledons</taxon>
        <taxon>Gunneridae</taxon>
        <taxon>Pentapetalae</taxon>
        <taxon>rosids</taxon>
        <taxon>fabids</taxon>
        <taxon>Malpighiales</taxon>
        <taxon>Salicaceae</taxon>
        <taxon>Saliceae</taxon>
        <taxon>Salix</taxon>
    </lineage>
</organism>
<accession>A0A9Q0YTK8</accession>
<evidence type="ECO:0000313" key="2">
    <source>
        <dbReference type="Proteomes" id="UP001151752"/>
    </source>
</evidence>
<keyword evidence="2" id="KW-1185">Reference proteome</keyword>
<reference evidence="1" key="1">
    <citation type="submission" date="2022-11" db="EMBL/GenBank/DDBJ databases">
        <authorList>
            <person name="Hyden B.L."/>
            <person name="Feng K."/>
            <person name="Yates T."/>
            <person name="Jawdy S."/>
            <person name="Smart L.B."/>
            <person name="Muchero W."/>
        </authorList>
    </citation>
    <scope>NUCLEOTIDE SEQUENCE</scope>
    <source>
        <tissue evidence="1">Shoot tip</tissue>
    </source>
</reference>
<comment type="caution">
    <text evidence="1">The sequence shown here is derived from an EMBL/GenBank/DDBJ whole genome shotgun (WGS) entry which is preliminary data.</text>
</comment>
<protein>
    <submittedName>
        <fullName evidence="1">Uncharacterized protein</fullName>
    </submittedName>
</protein>
<name>A0A9Q0YTK8_9ROSI</name>
<reference evidence="1" key="2">
    <citation type="journal article" date="2023" name="Int. J. Mol. Sci.">
        <title>De Novo Assembly and Annotation of 11 Diverse Shrub Willow (Salix) Genomes Reveals Novel Gene Organization in Sex-Linked Regions.</title>
        <authorList>
            <person name="Hyden B."/>
            <person name="Feng K."/>
            <person name="Yates T.B."/>
            <person name="Jawdy S."/>
            <person name="Cereghino C."/>
            <person name="Smart L.B."/>
            <person name="Muchero W."/>
        </authorList>
    </citation>
    <scope>NUCLEOTIDE SEQUENCE</scope>
    <source>
        <tissue evidence="1">Shoot tip</tissue>
    </source>
</reference>
<gene>
    <name evidence="1" type="ORF">OIU74_010978</name>
</gene>
<evidence type="ECO:0000313" key="1">
    <source>
        <dbReference type="EMBL" id="KAJ6709979.1"/>
    </source>
</evidence>
<proteinExistence type="predicted"/>
<dbReference type="Proteomes" id="UP001151752">
    <property type="component" value="Chromosome 2"/>
</dbReference>
<sequence>MGFEKGHESAVDMVERKRARHTSEREVGLVVAMVVVESGGAGYSCVEVEVIRDRSLGTIERLYCIYRDANEESTTGKDMHMGEKVKDL</sequence>